<evidence type="ECO:0000256" key="3">
    <source>
        <dbReference type="ARBA" id="ARBA00023125"/>
    </source>
</evidence>
<dbReference type="Proteomes" id="UP000473574">
    <property type="component" value="Unassembled WGS sequence"/>
</dbReference>
<sequence>MGEETALPELPKGWAWSTFKDVSNRVTVGHVGSMKNEYVEHGIPFLRSQNVRENRFDPSGLKYVSSEFHKRLKKSSLEPGDLVVVRSGSVGVACVIPDNLQDANCSDLVIVKQPQGIDPHYGAFYMNSVARARVNSQQVGVALIHFNTKSMAAMPIPVPPLAEQRRIVNKIEELFTQLDAGIDLLKKLKVKLKRYRQAVLKAAVEGKLTQDWREKQQQRGRLKSGDTLLAHIKTEREQCYQKLLDVWQTEVEFWEAHGKVGKRPSKPKKLKDLSALNQDDLSGLRILPDAWFWAKLGNVSIKIQIGPFGSLLHKADYIKEGIPAINPTHINDLKINVDTNFTVTQKKFDELKKYSLEEGDIIMGRRGEMGRCALVTENEDGFLCGTGSLYIRPAKSLNSLYYSYFLSSRDTKTYLERHSIGTTMRNLNENILNEIPVPVCSYLEQEKIVEEIEACFSICDRIETDITSDLKKSEKLRQSILQKAFEGKLVPQDPNDEPASLLLERIQAEKVQQEAKSKKRKATTKKKKSRKTTKTKQLEITDGSNEGQAS</sequence>
<feature type="compositionally biased region" description="Basic residues" evidence="5">
    <location>
        <begin position="517"/>
        <end position="534"/>
    </location>
</feature>
<dbReference type="InterPro" id="IPR051212">
    <property type="entry name" value="Type-I_RE_S_subunit"/>
</dbReference>
<comment type="similarity">
    <text evidence="1">Belongs to the type-I restriction system S methylase family.</text>
</comment>
<evidence type="ECO:0000313" key="8">
    <source>
        <dbReference type="Proteomes" id="UP000473574"/>
    </source>
</evidence>
<evidence type="ECO:0000256" key="1">
    <source>
        <dbReference type="ARBA" id="ARBA00010923"/>
    </source>
</evidence>
<comment type="caution">
    <text evidence="7">The sequence shown here is derived from an EMBL/GenBank/DDBJ whole genome shotgun (WGS) entry which is preliminary data.</text>
</comment>
<dbReference type="Pfam" id="PF01420">
    <property type="entry name" value="Methylase_S"/>
    <property type="match status" value="2"/>
</dbReference>
<accession>A0A6M0SGE5</accession>
<keyword evidence="2" id="KW-0680">Restriction system</keyword>
<dbReference type="EMBL" id="QZCE01000002">
    <property type="protein sequence ID" value="NEZ67033.1"/>
    <property type="molecule type" value="Genomic_DNA"/>
</dbReference>
<dbReference type="PANTHER" id="PTHR43140">
    <property type="entry name" value="TYPE-1 RESTRICTION ENZYME ECOKI SPECIFICITY PROTEIN"/>
    <property type="match status" value="1"/>
</dbReference>
<dbReference type="PANTHER" id="PTHR43140:SF1">
    <property type="entry name" value="TYPE I RESTRICTION ENZYME ECOKI SPECIFICITY SUBUNIT"/>
    <property type="match status" value="1"/>
</dbReference>
<dbReference type="AlphaFoldDB" id="A0A6M0SGE5"/>
<dbReference type="SUPFAM" id="SSF116734">
    <property type="entry name" value="DNA methylase specificity domain"/>
    <property type="match status" value="2"/>
</dbReference>
<proteinExistence type="inferred from homology"/>
<protein>
    <recommendedName>
        <fullName evidence="6">Type I restriction modification DNA specificity domain-containing protein</fullName>
    </recommendedName>
</protein>
<dbReference type="InterPro" id="IPR044946">
    <property type="entry name" value="Restrct_endonuc_typeI_TRD_sf"/>
</dbReference>
<gene>
    <name evidence="7" type="ORF">D0962_30505</name>
</gene>
<evidence type="ECO:0000259" key="6">
    <source>
        <dbReference type="Pfam" id="PF01420"/>
    </source>
</evidence>
<dbReference type="CDD" id="cd16961">
    <property type="entry name" value="RMtype1_S_TRD-CR_like"/>
    <property type="match status" value="1"/>
</dbReference>
<feature type="domain" description="Type I restriction modification DNA specificity" evidence="6">
    <location>
        <begin position="11"/>
        <end position="193"/>
    </location>
</feature>
<feature type="region of interest" description="Disordered" evidence="5">
    <location>
        <begin position="512"/>
        <end position="550"/>
    </location>
</feature>
<evidence type="ECO:0000256" key="4">
    <source>
        <dbReference type="ARBA" id="ARBA00038652"/>
    </source>
</evidence>
<evidence type="ECO:0000256" key="2">
    <source>
        <dbReference type="ARBA" id="ARBA00022747"/>
    </source>
</evidence>
<dbReference type="GO" id="GO:0009307">
    <property type="term" value="P:DNA restriction-modification system"/>
    <property type="evidence" value="ECO:0007669"/>
    <property type="project" value="UniProtKB-KW"/>
</dbReference>
<dbReference type="InterPro" id="IPR000055">
    <property type="entry name" value="Restrct_endonuc_typeI_TRD"/>
</dbReference>
<keyword evidence="3" id="KW-0238">DNA-binding</keyword>
<organism evidence="7 8">
    <name type="scientific">Adonisia turfae CCMR0082</name>
    <dbReference type="NCBI Taxonomy" id="2304604"/>
    <lineage>
        <taxon>Bacteria</taxon>
        <taxon>Bacillati</taxon>
        <taxon>Cyanobacteriota</taxon>
        <taxon>Adonisia</taxon>
        <taxon>Adonisia turfae</taxon>
    </lineage>
</organism>
<reference evidence="7 8" key="1">
    <citation type="journal article" date="2020" name="Microb. Ecol.">
        <title>Ecogenomics of the Marine Benthic Filamentous Cyanobacterium Adonisia.</title>
        <authorList>
            <person name="Walter J.M."/>
            <person name="Coutinho F.H."/>
            <person name="Leomil L."/>
            <person name="Hargreaves P.I."/>
            <person name="Campeao M.E."/>
            <person name="Vieira V.V."/>
            <person name="Silva B.S."/>
            <person name="Fistarol G.O."/>
            <person name="Salomon P.S."/>
            <person name="Sawabe T."/>
            <person name="Mino S."/>
            <person name="Hosokawa M."/>
            <person name="Miyashita H."/>
            <person name="Maruyama F."/>
            <person name="van Verk M.C."/>
            <person name="Dutilh B.E."/>
            <person name="Thompson C.C."/>
            <person name="Thompson F.L."/>
        </authorList>
    </citation>
    <scope>NUCLEOTIDE SEQUENCE [LARGE SCALE GENOMIC DNA]</scope>
    <source>
        <strain evidence="7 8">CCMR0082</strain>
    </source>
</reference>
<dbReference type="RefSeq" id="WP_163669721.1">
    <property type="nucleotide sequence ID" value="NZ_QZCE01000002.1"/>
</dbReference>
<comment type="subunit">
    <text evidence="4">The methyltransferase is composed of M and S polypeptides.</text>
</comment>
<name>A0A6M0SGE5_9CYAN</name>
<dbReference type="GO" id="GO:0003677">
    <property type="term" value="F:DNA binding"/>
    <property type="evidence" value="ECO:0007669"/>
    <property type="project" value="UniProtKB-KW"/>
</dbReference>
<feature type="domain" description="Type I restriction modification DNA specificity" evidence="6">
    <location>
        <begin position="319"/>
        <end position="471"/>
    </location>
</feature>
<dbReference type="Gene3D" id="3.90.220.20">
    <property type="entry name" value="DNA methylase specificity domains"/>
    <property type="match status" value="2"/>
</dbReference>
<evidence type="ECO:0000256" key="5">
    <source>
        <dbReference type="SAM" id="MobiDB-lite"/>
    </source>
</evidence>
<evidence type="ECO:0000313" key="7">
    <source>
        <dbReference type="EMBL" id="NEZ67033.1"/>
    </source>
</evidence>